<reference evidence="2 3" key="1">
    <citation type="submission" date="2018-09" db="EMBL/GenBank/DDBJ databases">
        <title>YIM 75507 draft genome.</title>
        <authorList>
            <person name="Tang S."/>
            <person name="Feng Y."/>
        </authorList>
    </citation>
    <scope>NUCLEOTIDE SEQUENCE [LARGE SCALE GENOMIC DNA]</scope>
    <source>
        <strain evidence="2 3">YIM 75507</strain>
    </source>
</reference>
<keyword evidence="1" id="KW-0812">Transmembrane</keyword>
<keyword evidence="1" id="KW-1133">Transmembrane helix</keyword>
<dbReference type="EMBL" id="QZEY01000003">
    <property type="protein sequence ID" value="RJL33538.1"/>
    <property type="molecule type" value="Genomic_DNA"/>
</dbReference>
<keyword evidence="3" id="KW-1185">Reference proteome</keyword>
<keyword evidence="1" id="KW-0472">Membrane</keyword>
<accession>A0A3A4B0S4</accession>
<comment type="caution">
    <text evidence="2">The sequence shown here is derived from an EMBL/GenBank/DDBJ whole genome shotgun (WGS) entry which is preliminary data.</text>
</comment>
<feature type="transmembrane region" description="Helical" evidence="1">
    <location>
        <begin position="70"/>
        <end position="87"/>
    </location>
</feature>
<evidence type="ECO:0000313" key="2">
    <source>
        <dbReference type="EMBL" id="RJL33538.1"/>
    </source>
</evidence>
<name>A0A3A4B0S4_9ACTN</name>
<evidence type="ECO:0000313" key="3">
    <source>
        <dbReference type="Proteomes" id="UP000265768"/>
    </source>
</evidence>
<dbReference type="Pfam" id="PF17240">
    <property type="entry name" value="DUF5313"/>
    <property type="match status" value="1"/>
</dbReference>
<organism evidence="2 3">
    <name type="scientific">Bailinhaonella thermotolerans</name>
    <dbReference type="NCBI Taxonomy" id="1070861"/>
    <lineage>
        <taxon>Bacteria</taxon>
        <taxon>Bacillati</taxon>
        <taxon>Actinomycetota</taxon>
        <taxon>Actinomycetes</taxon>
        <taxon>Streptosporangiales</taxon>
        <taxon>Streptosporangiaceae</taxon>
        <taxon>Bailinhaonella</taxon>
    </lineage>
</organism>
<evidence type="ECO:0008006" key="4">
    <source>
        <dbReference type="Google" id="ProtNLM"/>
    </source>
</evidence>
<dbReference type="OrthoDB" id="5195204at2"/>
<evidence type="ECO:0000256" key="1">
    <source>
        <dbReference type="SAM" id="Phobius"/>
    </source>
</evidence>
<protein>
    <recommendedName>
        <fullName evidence="4">DUF5313 domain-containing protein</fullName>
    </recommendedName>
</protein>
<dbReference type="InterPro" id="IPR035197">
    <property type="entry name" value="DUF5313"/>
</dbReference>
<proteinExistence type="predicted"/>
<dbReference type="AlphaFoldDB" id="A0A3A4B0S4"/>
<gene>
    <name evidence="2" type="ORF">D5H75_12295</name>
</gene>
<dbReference type="RefSeq" id="WP_119926497.1">
    <property type="nucleotide sequence ID" value="NZ_QZEY01000003.1"/>
</dbReference>
<sequence length="102" mass="11494">MTGDPGLWGKLRFALGFRLPDVHRDWVRHELLDAGWRGRMLGRELTVILPICGVLALLPGSWWVHLAVPALVFLPSLFAIAVHADTIRDARLRQHRLTTPEG</sequence>
<dbReference type="Proteomes" id="UP000265768">
    <property type="component" value="Unassembled WGS sequence"/>
</dbReference>